<dbReference type="PANTHER" id="PTHR43856:SF1">
    <property type="entry name" value="MITOCHONDRIAL CARDIOLIPIN HYDROLASE"/>
    <property type="match status" value="1"/>
</dbReference>
<dbReference type="Proteomes" id="UP000607197">
    <property type="component" value="Unassembled WGS sequence"/>
</dbReference>
<dbReference type="SUPFAM" id="SSF56024">
    <property type="entry name" value="Phospholipase D/nuclease"/>
    <property type="match status" value="2"/>
</dbReference>
<dbReference type="PROSITE" id="PS51257">
    <property type="entry name" value="PROKAR_LIPOPROTEIN"/>
    <property type="match status" value="1"/>
</dbReference>
<keyword evidence="2" id="KW-0442">Lipid degradation</keyword>
<evidence type="ECO:0000256" key="1">
    <source>
        <dbReference type="ARBA" id="ARBA00022801"/>
    </source>
</evidence>
<organism evidence="5 6">
    <name type="scientific">Halocalculus aciditolerans</name>
    <dbReference type="NCBI Taxonomy" id="1383812"/>
    <lineage>
        <taxon>Archaea</taxon>
        <taxon>Methanobacteriati</taxon>
        <taxon>Methanobacteriota</taxon>
        <taxon>Stenosarchaea group</taxon>
        <taxon>Halobacteria</taxon>
        <taxon>Halobacteriales</taxon>
        <taxon>Halobacteriaceae</taxon>
        <taxon>Halocalculus</taxon>
    </lineage>
</organism>
<evidence type="ECO:0000256" key="2">
    <source>
        <dbReference type="ARBA" id="ARBA00022963"/>
    </source>
</evidence>
<dbReference type="Pfam" id="PF13091">
    <property type="entry name" value="PLDc_2"/>
    <property type="match status" value="2"/>
</dbReference>
<sequence>MRARLARSLRVFLALVLLAACQPPVAATGSANTPTIDAVYPNPTADDDVGEFVVLDVPRNTTLSGYALTDGEGVVDLPNASASGRIAVTPTPNRTRRITDARVLAVPSMLSLANGGETVRLRRGNATVDALTYPDAPEGDVYANASWVTPGRTDRSPVTVRGVNATAFALPDDPERARAFVASANDTLLLAGYTLTSRRLERALYRLRDRGVAVHVLLEGHPIGGIPAREARILSRLARAGITVSVLAGDGDPYAYHHAKYAVVDGERVLVATENWEPQSIGGRGHRGWGVTVDSPRLARELTAIFRSDADSLGARPWRDARSTLTVQNATKSDTHRYPRSFDPQTEPVNATLLVTPDNAGPRLTALLDGAESDIRLEQMSVSDGTLLRRVVAAARRGVRVRILLSDAWYAREKNAATVDRLNRIAARDDLPLRAKLVRPNGRFDAVHAKGLVVDGRTAVVGSLNWNEQARTENRETLLALHDPDAARYYARVFDADWRGGSNELPWPLALVTLLAALTTTAWLRCGVEFERTTRR</sequence>
<dbReference type="InterPro" id="IPR001736">
    <property type="entry name" value="PLipase_D/transphosphatidylase"/>
</dbReference>
<evidence type="ECO:0000256" key="3">
    <source>
        <dbReference type="ARBA" id="ARBA00023098"/>
    </source>
</evidence>
<dbReference type="AlphaFoldDB" id="A0A830FKD5"/>
<evidence type="ECO:0000259" key="4">
    <source>
        <dbReference type="PROSITE" id="PS50035"/>
    </source>
</evidence>
<dbReference type="Gene3D" id="3.30.870.10">
    <property type="entry name" value="Endonuclease Chain A"/>
    <property type="match status" value="2"/>
</dbReference>
<reference evidence="5" key="2">
    <citation type="submission" date="2020-09" db="EMBL/GenBank/DDBJ databases">
        <authorList>
            <person name="Sun Q."/>
            <person name="Ohkuma M."/>
        </authorList>
    </citation>
    <scope>NUCLEOTIDE SEQUENCE</scope>
    <source>
        <strain evidence="5">JCM 19596</strain>
    </source>
</reference>
<feature type="domain" description="PLD phosphodiesterase" evidence="4">
    <location>
        <begin position="253"/>
        <end position="280"/>
    </location>
</feature>
<dbReference type="OrthoDB" id="31343at2157"/>
<name>A0A830FKD5_9EURY</name>
<evidence type="ECO:0000313" key="6">
    <source>
        <dbReference type="Proteomes" id="UP000607197"/>
    </source>
</evidence>
<comment type="caution">
    <text evidence="5">The sequence shown here is derived from an EMBL/GenBank/DDBJ whole genome shotgun (WGS) entry which is preliminary data.</text>
</comment>
<keyword evidence="3" id="KW-0443">Lipid metabolism</keyword>
<dbReference type="InterPro" id="IPR051406">
    <property type="entry name" value="PLD_domain"/>
</dbReference>
<protein>
    <submittedName>
        <fullName evidence="5">Phospholipase</fullName>
    </submittedName>
</protein>
<dbReference type="CDD" id="cd09128">
    <property type="entry name" value="PLDc_unchar1_2"/>
    <property type="match status" value="1"/>
</dbReference>
<keyword evidence="6" id="KW-1185">Reference proteome</keyword>
<dbReference type="GO" id="GO:0016042">
    <property type="term" value="P:lipid catabolic process"/>
    <property type="evidence" value="ECO:0007669"/>
    <property type="project" value="UniProtKB-KW"/>
</dbReference>
<dbReference type="InterPro" id="IPR025202">
    <property type="entry name" value="PLD-like_dom"/>
</dbReference>
<keyword evidence="1" id="KW-0378">Hydrolase</keyword>
<gene>
    <name evidence="5" type="ORF">GCM10009039_18960</name>
</gene>
<feature type="domain" description="PLD phosphodiesterase" evidence="4">
    <location>
        <begin position="443"/>
        <end position="470"/>
    </location>
</feature>
<dbReference type="GO" id="GO:0016891">
    <property type="term" value="F:RNA endonuclease activity producing 5'-phosphomonoesters, hydrolytic mechanism"/>
    <property type="evidence" value="ECO:0007669"/>
    <property type="project" value="TreeGrafter"/>
</dbReference>
<evidence type="ECO:0000313" key="5">
    <source>
        <dbReference type="EMBL" id="GGL60985.1"/>
    </source>
</evidence>
<dbReference type="PANTHER" id="PTHR43856">
    <property type="entry name" value="CARDIOLIPIN HYDROLASE"/>
    <property type="match status" value="1"/>
</dbReference>
<dbReference type="EMBL" id="BMPG01000002">
    <property type="protein sequence ID" value="GGL60985.1"/>
    <property type="molecule type" value="Genomic_DNA"/>
</dbReference>
<proteinExistence type="predicted"/>
<dbReference type="RefSeq" id="WP_188978291.1">
    <property type="nucleotide sequence ID" value="NZ_BMPG01000002.1"/>
</dbReference>
<accession>A0A830FKD5</accession>
<dbReference type="PROSITE" id="PS50035">
    <property type="entry name" value="PLD"/>
    <property type="match status" value="2"/>
</dbReference>
<dbReference type="SMART" id="SM00155">
    <property type="entry name" value="PLDc"/>
    <property type="match status" value="2"/>
</dbReference>
<reference evidence="5" key="1">
    <citation type="journal article" date="2014" name="Int. J. Syst. Evol. Microbiol.">
        <title>Complete genome sequence of Corynebacterium casei LMG S-19264T (=DSM 44701T), isolated from a smear-ripened cheese.</title>
        <authorList>
            <consortium name="US DOE Joint Genome Institute (JGI-PGF)"/>
            <person name="Walter F."/>
            <person name="Albersmeier A."/>
            <person name="Kalinowski J."/>
            <person name="Ruckert C."/>
        </authorList>
    </citation>
    <scope>NUCLEOTIDE SEQUENCE</scope>
    <source>
        <strain evidence="5">JCM 19596</strain>
    </source>
</reference>